<accession>A0A7V6CDE2</accession>
<dbReference type="InterPro" id="IPR029149">
    <property type="entry name" value="Creatin/AminoP/Spt16_N"/>
</dbReference>
<dbReference type="CDD" id="cd01066">
    <property type="entry name" value="APP_MetAP"/>
    <property type="match status" value="1"/>
</dbReference>
<evidence type="ECO:0000259" key="2">
    <source>
        <dbReference type="Pfam" id="PF00557"/>
    </source>
</evidence>
<keyword evidence="1" id="KW-0472">Membrane</keyword>
<organism evidence="4">
    <name type="scientific">Thermodesulfobacterium geofontis</name>
    <dbReference type="NCBI Taxonomy" id="1295609"/>
    <lineage>
        <taxon>Bacteria</taxon>
        <taxon>Pseudomonadati</taxon>
        <taxon>Thermodesulfobacteriota</taxon>
        <taxon>Thermodesulfobacteria</taxon>
        <taxon>Thermodesulfobacteriales</taxon>
        <taxon>Thermodesulfobacteriaceae</taxon>
        <taxon>Thermodesulfobacterium</taxon>
    </lineage>
</organism>
<protein>
    <submittedName>
        <fullName evidence="4">Aminopeptidase P family protein</fullName>
    </submittedName>
</protein>
<dbReference type="Gene3D" id="3.90.230.10">
    <property type="entry name" value="Creatinase/methionine aminopeptidase superfamily"/>
    <property type="match status" value="1"/>
</dbReference>
<keyword evidence="4" id="KW-0378">Hydrolase</keyword>
<proteinExistence type="predicted"/>
<feature type="domain" description="Creatinase N-terminal" evidence="3">
    <location>
        <begin position="11"/>
        <end position="132"/>
    </location>
</feature>
<feature type="transmembrane region" description="Helical" evidence="1">
    <location>
        <begin position="26"/>
        <end position="51"/>
    </location>
</feature>
<dbReference type="InterPro" id="IPR000994">
    <property type="entry name" value="Pept_M24"/>
</dbReference>
<reference evidence="4" key="1">
    <citation type="journal article" date="2020" name="mSystems">
        <title>Genome- and Community-Level Interaction Insights into Carbon Utilization and Element Cycling Functions of Hydrothermarchaeota in Hydrothermal Sediment.</title>
        <authorList>
            <person name="Zhou Z."/>
            <person name="Liu Y."/>
            <person name="Xu W."/>
            <person name="Pan J."/>
            <person name="Luo Z.H."/>
            <person name="Li M."/>
        </authorList>
    </citation>
    <scope>NUCLEOTIDE SEQUENCE [LARGE SCALE GENOMIC DNA]</scope>
    <source>
        <strain evidence="4">SpSt-106</strain>
    </source>
</reference>
<keyword evidence="4" id="KW-0031">Aminopeptidase</keyword>
<dbReference type="EMBL" id="DRWR01000020">
    <property type="protein sequence ID" value="HHQ15406.1"/>
    <property type="molecule type" value="Genomic_DNA"/>
</dbReference>
<keyword evidence="1" id="KW-0812">Transmembrane</keyword>
<dbReference type="InterPro" id="IPR050659">
    <property type="entry name" value="Peptidase_M24B"/>
</dbReference>
<sequence>MPLSKEEISHRIRSLREKLKEKNLQLALILSPINIFYFTGTFARGVLLVGLSELKFLVNRPFERAKKESLIDCEYLKSLKELPTYIKSFGFQKTIGIERNFLNLEEYFRYKEILSDWELEGIDFLLMETRMVKTSYEIDCIKKAGKILDKALKKAFNQIKPGMREIEASALIEKELRILGHPGITRSLYGFELTYGHLISGKESLIPIYTITGQGGKGIPGFQGDASFKKIKSSDPILIDFSGYFEGYYIDQTRMASFKPLKDAEPFYKTSLKILNTLEKEIKPGIKCGEVYERAQFIVKNEKLEEFFMAHGGKVKFVGHGVGLQIDEPPALTLGQKILLKENMVIALEPKFHVPTLGVIGIEETFMVTKRGLKKLNCTLRDWIFLNNNV</sequence>
<evidence type="ECO:0000256" key="1">
    <source>
        <dbReference type="SAM" id="Phobius"/>
    </source>
</evidence>
<evidence type="ECO:0000313" key="4">
    <source>
        <dbReference type="EMBL" id="HHQ15406.1"/>
    </source>
</evidence>
<dbReference type="InterPro" id="IPR036005">
    <property type="entry name" value="Creatinase/aminopeptidase-like"/>
</dbReference>
<dbReference type="PANTHER" id="PTHR46112">
    <property type="entry name" value="AMINOPEPTIDASE"/>
    <property type="match status" value="1"/>
</dbReference>
<evidence type="ECO:0000259" key="3">
    <source>
        <dbReference type="Pfam" id="PF01321"/>
    </source>
</evidence>
<feature type="domain" description="Peptidase M24" evidence="2">
    <location>
        <begin position="139"/>
        <end position="370"/>
    </location>
</feature>
<dbReference type="Pfam" id="PF00557">
    <property type="entry name" value="Peptidase_M24"/>
    <property type="match status" value="1"/>
</dbReference>
<dbReference type="SUPFAM" id="SSF55920">
    <property type="entry name" value="Creatinase/aminopeptidase"/>
    <property type="match status" value="1"/>
</dbReference>
<dbReference type="Gene3D" id="3.40.350.10">
    <property type="entry name" value="Creatinase/prolidase N-terminal domain"/>
    <property type="match status" value="1"/>
</dbReference>
<dbReference type="AlphaFoldDB" id="A0A7V6CDE2"/>
<dbReference type="Pfam" id="PF01321">
    <property type="entry name" value="Creatinase_N"/>
    <property type="match status" value="1"/>
</dbReference>
<dbReference type="InterPro" id="IPR000587">
    <property type="entry name" value="Creatinase_N"/>
</dbReference>
<gene>
    <name evidence="4" type="ORF">ENM15_01085</name>
</gene>
<comment type="caution">
    <text evidence="4">The sequence shown here is derived from an EMBL/GenBank/DDBJ whole genome shotgun (WGS) entry which is preliminary data.</text>
</comment>
<dbReference type="SUPFAM" id="SSF53092">
    <property type="entry name" value="Creatinase/prolidase N-terminal domain"/>
    <property type="match status" value="1"/>
</dbReference>
<keyword evidence="4" id="KW-0645">Protease</keyword>
<keyword evidence="1" id="KW-1133">Transmembrane helix</keyword>
<dbReference type="PANTHER" id="PTHR46112:SF2">
    <property type="entry name" value="XAA-PRO AMINOPEPTIDASE P-RELATED"/>
    <property type="match status" value="1"/>
</dbReference>
<name>A0A7V6CDE2_9BACT</name>
<dbReference type="GO" id="GO:0004177">
    <property type="term" value="F:aminopeptidase activity"/>
    <property type="evidence" value="ECO:0007669"/>
    <property type="project" value="UniProtKB-KW"/>
</dbReference>